<dbReference type="InterPro" id="IPR007867">
    <property type="entry name" value="GMC_OxRtase_C"/>
</dbReference>
<dbReference type="EMBL" id="SMLA01000053">
    <property type="protein sequence ID" value="TDD83459.1"/>
    <property type="molecule type" value="Genomic_DNA"/>
</dbReference>
<dbReference type="Pfam" id="PF00732">
    <property type="entry name" value="GMC_oxred_N"/>
    <property type="match status" value="1"/>
</dbReference>
<dbReference type="PROSITE" id="PS00624">
    <property type="entry name" value="GMC_OXRED_2"/>
    <property type="match status" value="1"/>
</dbReference>
<dbReference type="InterPro" id="IPR012132">
    <property type="entry name" value="GMC_OxRdtase"/>
</dbReference>
<evidence type="ECO:0000256" key="5">
    <source>
        <dbReference type="PIRSR" id="PIRSR000137-2"/>
    </source>
</evidence>
<dbReference type="InterPro" id="IPR000172">
    <property type="entry name" value="GMC_OxRdtase_N"/>
</dbReference>
<evidence type="ECO:0000256" key="2">
    <source>
        <dbReference type="ARBA" id="ARBA00010790"/>
    </source>
</evidence>
<evidence type="ECO:0000259" key="6">
    <source>
        <dbReference type="PROSITE" id="PS00624"/>
    </source>
</evidence>
<dbReference type="GO" id="GO:0016020">
    <property type="term" value="C:membrane"/>
    <property type="evidence" value="ECO:0007669"/>
    <property type="project" value="TreeGrafter"/>
</dbReference>
<dbReference type="EC" id="1.1.99.1" evidence="7"/>
<name>A0A4R5BDU8_9PSEU</name>
<dbReference type="PIRSF" id="PIRSF000137">
    <property type="entry name" value="Alcohol_oxidase"/>
    <property type="match status" value="1"/>
</dbReference>
<evidence type="ECO:0000256" key="3">
    <source>
        <dbReference type="ARBA" id="ARBA00022630"/>
    </source>
</evidence>
<sequence>MKKRKYDYIIVGGGSAGCVLANRLSADERASVLVVEAGHRSSRFDYPVRVPAAFLFVLGNRFYDWGYQSEPEPWLGNRRIEHYRGKLMGGSSSINGMFYQRANPLNYDEWAVDPGMHTWDYAHCLPYFKRLERHQSADPDDPFRGRSGPTPIERSPASNPLFGALFEAASQAGYHLTDDFNGYRQEGFGPFERNISGGERYSAARAYVDPIRHRRNLDVVTGALVTRVVFQGTRAIGIEMASRRDGRRLVEADEVILAGGAFNSPQLLMLSGIGDSAELSRLGIPVTHHLPGVGQNMQDHLEAFVMYSCSQPVSILPKLKRRAFPKIAADWLLHRSGTASTNHFEAGGFVRSNDEVSMPNLQMTMLPLGVRNDGTPAPTDHAYQINLAPQTPQARGHLALKSADPTAAPALTFNYLSTEQDRREWIDGVRLTRELLNQPAFAPFNGGEIQPGPNVRTDEEILDYVARDAETSYHPCGTAKMGIGEDAVVDPHGLRVHGVEGLRVVDASVFPIIPNANLYAPVLMTAEKAADDILGRTPMKPEHVEFYRHESTRTAETADAPQVD</sequence>
<dbReference type="AlphaFoldDB" id="A0A4R5BDU8"/>
<comment type="similarity">
    <text evidence="2">Belongs to the GMC oxidoreductase family.</text>
</comment>
<protein>
    <submittedName>
        <fullName evidence="7">Choline dehydrogenase</fullName>
        <ecNumber evidence="7">1.1.99.1</ecNumber>
    </submittedName>
</protein>
<proteinExistence type="inferred from homology"/>
<dbReference type="GO" id="GO:0008812">
    <property type="term" value="F:choline dehydrogenase activity"/>
    <property type="evidence" value="ECO:0007669"/>
    <property type="project" value="UniProtKB-EC"/>
</dbReference>
<dbReference type="Proteomes" id="UP000294723">
    <property type="component" value="Unassembled WGS sequence"/>
</dbReference>
<organism evidence="7 8">
    <name type="scientific">Saccharopolyspora karakumensis</name>
    <dbReference type="NCBI Taxonomy" id="2530386"/>
    <lineage>
        <taxon>Bacteria</taxon>
        <taxon>Bacillati</taxon>
        <taxon>Actinomycetota</taxon>
        <taxon>Actinomycetes</taxon>
        <taxon>Pseudonocardiales</taxon>
        <taxon>Pseudonocardiaceae</taxon>
        <taxon>Saccharopolyspora</taxon>
    </lineage>
</organism>
<keyword evidence="3" id="KW-0285">Flavoprotein</keyword>
<dbReference type="GO" id="GO:0019285">
    <property type="term" value="P:glycine betaine biosynthetic process from choline"/>
    <property type="evidence" value="ECO:0007669"/>
    <property type="project" value="TreeGrafter"/>
</dbReference>
<comment type="cofactor">
    <cofactor evidence="1 5">
        <name>FAD</name>
        <dbReference type="ChEBI" id="CHEBI:57692"/>
    </cofactor>
</comment>
<evidence type="ECO:0000313" key="8">
    <source>
        <dbReference type="Proteomes" id="UP000294723"/>
    </source>
</evidence>
<dbReference type="Gene3D" id="3.30.560.10">
    <property type="entry name" value="Glucose Oxidase, domain 3"/>
    <property type="match status" value="1"/>
</dbReference>
<dbReference type="InterPro" id="IPR036188">
    <property type="entry name" value="FAD/NAD-bd_sf"/>
</dbReference>
<dbReference type="GO" id="GO:0050660">
    <property type="term" value="F:flavin adenine dinucleotide binding"/>
    <property type="evidence" value="ECO:0007669"/>
    <property type="project" value="InterPro"/>
</dbReference>
<feature type="domain" description="Glucose-methanol-choline oxidoreductase N-terminal" evidence="6">
    <location>
        <begin position="260"/>
        <end position="274"/>
    </location>
</feature>
<dbReference type="NCBIfam" id="NF002550">
    <property type="entry name" value="PRK02106.1"/>
    <property type="match status" value="1"/>
</dbReference>
<dbReference type="PANTHER" id="PTHR11552">
    <property type="entry name" value="GLUCOSE-METHANOL-CHOLINE GMC OXIDOREDUCTASE"/>
    <property type="match status" value="1"/>
</dbReference>
<comment type="caution">
    <text evidence="7">The sequence shown here is derived from an EMBL/GenBank/DDBJ whole genome shotgun (WGS) entry which is preliminary data.</text>
</comment>
<gene>
    <name evidence="7" type="ORF">E1202_25440</name>
</gene>
<evidence type="ECO:0000256" key="4">
    <source>
        <dbReference type="ARBA" id="ARBA00022827"/>
    </source>
</evidence>
<evidence type="ECO:0000313" key="7">
    <source>
        <dbReference type="EMBL" id="TDD83459.1"/>
    </source>
</evidence>
<reference evidence="7 8" key="1">
    <citation type="submission" date="2019-03" db="EMBL/GenBank/DDBJ databases">
        <title>Draft genome sequences of novel Actinobacteria.</title>
        <authorList>
            <person name="Sahin N."/>
            <person name="Ay H."/>
            <person name="Saygin H."/>
        </authorList>
    </citation>
    <scope>NUCLEOTIDE SEQUENCE [LARGE SCALE GENOMIC DNA]</scope>
    <source>
        <strain evidence="7 8">5K548</strain>
    </source>
</reference>
<dbReference type="SUPFAM" id="SSF51905">
    <property type="entry name" value="FAD/NAD(P)-binding domain"/>
    <property type="match status" value="1"/>
</dbReference>
<dbReference type="Pfam" id="PF05199">
    <property type="entry name" value="GMC_oxred_C"/>
    <property type="match status" value="1"/>
</dbReference>
<dbReference type="SUPFAM" id="SSF54373">
    <property type="entry name" value="FAD-linked reductases, C-terminal domain"/>
    <property type="match status" value="1"/>
</dbReference>
<keyword evidence="4 5" id="KW-0274">FAD</keyword>
<keyword evidence="8" id="KW-1185">Reference proteome</keyword>
<keyword evidence="7" id="KW-0560">Oxidoreductase</keyword>
<dbReference type="RefSeq" id="WP_132685659.1">
    <property type="nucleotide sequence ID" value="NZ_SMLA01000053.1"/>
</dbReference>
<dbReference type="PROSITE" id="PS51257">
    <property type="entry name" value="PROKAR_LIPOPROTEIN"/>
    <property type="match status" value="1"/>
</dbReference>
<dbReference type="Gene3D" id="3.50.50.60">
    <property type="entry name" value="FAD/NAD(P)-binding domain"/>
    <property type="match status" value="1"/>
</dbReference>
<feature type="binding site" evidence="5">
    <location>
        <position position="225"/>
    </location>
    <ligand>
        <name>FAD</name>
        <dbReference type="ChEBI" id="CHEBI:57692"/>
    </ligand>
</feature>
<evidence type="ECO:0000256" key="1">
    <source>
        <dbReference type="ARBA" id="ARBA00001974"/>
    </source>
</evidence>
<dbReference type="PANTHER" id="PTHR11552:SF147">
    <property type="entry name" value="CHOLINE DEHYDROGENASE, MITOCHONDRIAL"/>
    <property type="match status" value="1"/>
</dbReference>
<accession>A0A4R5BDU8</accession>